<evidence type="ECO:0000313" key="3">
    <source>
        <dbReference type="EMBL" id="TCP02976.1"/>
    </source>
</evidence>
<reference evidence="3 4" key="1">
    <citation type="submission" date="2019-03" db="EMBL/GenBank/DDBJ databases">
        <title>Genomic Encyclopedia of Type Strains, Phase IV (KMG-IV): sequencing the most valuable type-strain genomes for metagenomic binning, comparative biology and taxonomic classification.</title>
        <authorList>
            <person name="Goeker M."/>
        </authorList>
    </citation>
    <scope>NUCLEOTIDE SEQUENCE [LARGE SCALE GENOMIC DNA]</scope>
    <source>
        <strain evidence="3 4">DSM 1709</strain>
    </source>
</reference>
<dbReference type="EMBL" id="SLXD01000005">
    <property type="protein sequence ID" value="TCP02976.1"/>
    <property type="molecule type" value="Genomic_DNA"/>
</dbReference>
<dbReference type="PANTHER" id="PTHR30203:SF33">
    <property type="entry name" value="BLR4455 PROTEIN"/>
    <property type="match status" value="1"/>
</dbReference>
<proteinExistence type="inferred from homology"/>
<dbReference type="Proteomes" id="UP000295106">
    <property type="component" value="Unassembled WGS sequence"/>
</dbReference>
<keyword evidence="2" id="KW-0175">Coiled coil</keyword>
<organism evidence="3 4">
    <name type="scientific">Rubrivivax gelatinosus</name>
    <name type="common">Rhodocyclus gelatinosus</name>
    <name type="synonym">Rhodopseudomonas gelatinosa</name>
    <dbReference type="NCBI Taxonomy" id="28068"/>
    <lineage>
        <taxon>Bacteria</taxon>
        <taxon>Pseudomonadati</taxon>
        <taxon>Pseudomonadota</taxon>
        <taxon>Betaproteobacteria</taxon>
        <taxon>Burkholderiales</taxon>
        <taxon>Sphaerotilaceae</taxon>
        <taxon>Rubrivivax</taxon>
    </lineage>
</organism>
<sequence>MLTALQEVEDNLVLADQLRQQAEWQQRALQAARRNLEITQDQYRAGTASYLAVVTAQTAAYTSESSWLALRDRQLAAVNQLLKNIAGRWQPV</sequence>
<comment type="caution">
    <text evidence="3">The sequence shown here is derived from an EMBL/GenBank/DDBJ whole genome shotgun (WGS) entry which is preliminary data.</text>
</comment>
<dbReference type="InterPro" id="IPR003423">
    <property type="entry name" value="OMP_efflux"/>
</dbReference>
<dbReference type="Gene3D" id="1.20.1600.10">
    <property type="entry name" value="Outer membrane efflux proteins (OEP)"/>
    <property type="match status" value="1"/>
</dbReference>
<gene>
    <name evidence="3" type="ORF">EV684_105142</name>
</gene>
<dbReference type="AlphaFoldDB" id="A0A4R2MJ89"/>
<dbReference type="SUPFAM" id="SSF56954">
    <property type="entry name" value="Outer membrane efflux proteins (OEP)"/>
    <property type="match status" value="1"/>
</dbReference>
<evidence type="ECO:0000256" key="2">
    <source>
        <dbReference type="SAM" id="Coils"/>
    </source>
</evidence>
<accession>A0A4R2MJ89</accession>
<evidence type="ECO:0000313" key="4">
    <source>
        <dbReference type="Proteomes" id="UP000295106"/>
    </source>
</evidence>
<protein>
    <submittedName>
        <fullName evidence="3">Outer membrane efflux protein</fullName>
    </submittedName>
</protein>
<dbReference type="GO" id="GO:0015562">
    <property type="term" value="F:efflux transmembrane transporter activity"/>
    <property type="evidence" value="ECO:0007669"/>
    <property type="project" value="InterPro"/>
</dbReference>
<dbReference type="Pfam" id="PF02321">
    <property type="entry name" value="OEP"/>
    <property type="match status" value="1"/>
</dbReference>
<name>A0A4R2MJ89_RUBGE</name>
<feature type="coiled-coil region" evidence="2">
    <location>
        <begin position="5"/>
        <end position="42"/>
    </location>
</feature>
<dbReference type="PANTHER" id="PTHR30203">
    <property type="entry name" value="OUTER MEMBRANE CATION EFFLUX PROTEIN"/>
    <property type="match status" value="1"/>
</dbReference>
<evidence type="ECO:0000256" key="1">
    <source>
        <dbReference type="ARBA" id="ARBA00007613"/>
    </source>
</evidence>
<comment type="similarity">
    <text evidence="1">Belongs to the outer membrane factor (OMF) (TC 1.B.17) family.</text>
</comment>
<dbReference type="InterPro" id="IPR010131">
    <property type="entry name" value="MdtP/NodT-like"/>
</dbReference>